<dbReference type="InterPro" id="IPR032675">
    <property type="entry name" value="LRR_dom_sf"/>
</dbReference>
<evidence type="ECO:0000313" key="3">
    <source>
        <dbReference type="EMBL" id="OMJ25404.1"/>
    </source>
</evidence>
<gene>
    <name evidence="3" type="ORF">AYI69_g4310</name>
</gene>
<dbReference type="SUPFAM" id="SSF52058">
    <property type="entry name" value="L domain-like"/>
    <property type="match status" value="1"/>
</dbReference>
<dbReference type="Pfam" id="PF13855">
    <property type="entry name" value="LRR_8"/>
    <property type="match status" value="1"/>
</dbReference>
<dbReference type="InterPro" id="IPR001611">
    <property type="entry name" value="Leu-rich_rpt"/>
</dbReference>
<keyword evidence="4" id="KW-1185">Reference proteome</keyword>
<dbReference type="SMART" id="SM00369">
    <property type="entry name" value="LRR_TYP"/>
    <property type="match status" value="4"/>
</dbReference>
<dbReference type="AlphaFoldDB" id="A0A1R1YES4"/>
<accession>A0A1R1YES4</accession>
<dbReference type="PANTHER" id="PTHR24366:SF96">
    <property type="entry name" value="LEUCINE RICH REPEAT CONTAINING 53"/>
    <property type="match status" value="1"/>
</dbReference>
<dbReference type="EMBL" id="LSSM01001649">
    <property type="protein sequence ID" value="OMJ25404.1"/>
    <property type="molecule type" value="Genomic_DNA"/>
</dbReference>
<proteinExistence type="predicted"/>
<dbReference type="InterPro" id="IPR003591">
    <property type="entry name" value="Leu-rich_rpt_typical-subtyp"/>
</dbReference>
<dbReference type="PANTHER" id="PTHR24366">
    <property type="entry name" value="IG(IMMUNOGLOBULIN) AND LRR(LEUCINE RICH REPEAT) DOMAINS"/>
    <property type="match status" value="1"/>
</dbReference>
<dbReference type="OrthoDB" id="1394818at2759"/>
<evidence type="ECO:0000256" key="1">
    <source>
        <dbReference type="ARBA" id="ARBA00022614"/>
    </source>
</evidence>
<evidence type="ECO:0000256" key="2">
    <source>
        <dbReference type="ARBA" id="ARBA00022737"/>
    </source>
</evidence>
<comment type="caution">
    <text evidence="3">The sequence shown here is derived from an EMBL/GenBank/DDBJ whole genome shotgun (WGS) entry which is preliminary data.</text>
</comment>
<dbReference type="PROSITE" id="PS51450">
    <property type="entry name" value="LRR"/>
    <property type="match status" value="2"/>
</dbReference>
<organism evidence="3 4">
    <name type="scientific">Smittium culicis</name>
    <dbReference type="NCBI Taxonomy" id="133412"/>
    <lineage>
        <taxon>Eukaryota</taxon>
        <taxon>Fungi</taxon>
        <taxon>Fungi incertae sedis</taxon>
        <taxon>Zoopagomycota</taxon>
        <taxon>Kickxellomycotina</taxon>
        <taxon>Harpellomycetes</taxon>
        <taxon>Harpellales</taxon>
        <taxon>Legeriomycetaceae</taxon>
        <taxon>Smittium</taxon>
    </lineage>
</organism>
<dbReference type="Gene3D" id="3.80.10.10">
    <property type="entry name" value="Ribonuclease Inhibitor"/>
    <property type="match status" value="1"/>
</dbReference>
<reference evidence="4" key="1">
    <citation type="submission" date="2017-01" db="EMBL/GenBank/DDBJ databases">
        <authorList>
            <person name="Wang Y."/>
            <person name="White M."/>
            <person name="Kvist S."/>
            <person name="Moncalvo J.-M."/>
        </authorList>
    </citation>
    <scope>NUCLEOTIDE SEQUENCE [LARGE SCALE GENOMIC DNA]</scope>
    <source>
        <strain evidence="4">ID-206-W2</strain>
    </source>
</reference>
<sequence>MPLIKKYHSGKIPKNSDFLDNVYVLWENPPFVYNLNIEPRLFIHHNNDNSVTITKQHSSPKILNSNSPYSQWFETRSFIHIPEDFSAFKNFFFGSLKKPPFKIQLGNFAFQPEASFDTNLNYNLHLAKTNLKIMNSNNSYRPKFRPLKNSSALRLNNSSISKFHVVSNQNHFHFLTQLNLSNNNISAISNSLFRLTMLERLDLENNFITSSPKSLKPKLFNKLKRLNHLNLSNNLLTSIPSDFGLLPNLNLLNISYNKVYFIPVEILALETLIFTNCPLISHPHNENTSSSFLKYLKKSPLFDEYSYSATTMAHSEIESKLSFNNPEFINYSSKSFNNKLRSNLSTLNLIKLINFNTPNLKAYKINELFIDRRFANQSTDDELLFFSSLERDFKPPEMFTNPKKYPVLVHRTQSVPRLADLAASVVIRSILFSKINKLGICPCNGNFSICECISSKQPSPDEMLQSLLGLSHNSNSNDIFPITVKKSVLNKISMKRSKSLPNLKIAPVDLYSDDEAKNGFDVDDINKIEMKDIFPNFPEISNKASIHMGTVWNHILENYISNNSAESSSRLLPSTTYETQSTPHPIKPSSFLFNVIEPPRIESPCSNLPDHQLLSQPAATKWPLWLIDLAKLNLDTFFCFVCGSVCPLFNMDFFVSFNSGPFFHFAFCSNMCKHQALVKIFR</sequence>
<evidence type="ECO:0000313" key="4">
    <source>
        <dbReference type="Proteomes" id="UP000187429"/>
    </source>
</evidence>
<protein>
    <submittedName>
        <fullName evidence="3">Glucose-repressible alcohol dehydrogenase transcriptional effector</fullName>
    </submittedName>
</protein>
<keyword evidence="1" id="KW-0433">Leucine-rich repeat</keyword>
<keyword evidence="2" id="KW-0677">Repeat</keyword>
<name>A0A1R1YES4_9FUNG</name>
<dbReference type="Proteomes" id="UP000187429">
    <property type="component" value="Unassembled WGS sequence"/>
</dbReference>